<dbReference type="PRINTS" id="PR00705">
    <property type="entry name" value="PAPAIN"/>
</dbReference>
<dbReference type="InterPro" id="IPR038765">
    <property type="entry name" value="Papain-like_cys_pep_sf"/>
</dbReference>
<dbReference type="CDD" id="cd02248">
    <property type="entry name" value="Peptidase_C1A"/>
    <property type="match status" value="1"/>
</dbReference>
<reference evidence="4 5" key="1">
    <citation type="submission" date="2019-05" db="EMBL/GenBank/DDBJ databases">
        <title>The compact genome of Giardia muris reveals important steps in the evolution of intestinal protozoan parasites.</title>
        <authorList>
            <person name="Xu F."/>
            <person name="Jimenez-Gonzalez A."/>
            <person name="Einarsson E."/>
            <person name="Astvaldsson A."/>
            <person name="Peirasmaki D."/>
            <person name="Eckmann L."/>
            <person name="Andersson J.O."/>
            <person name="Svard S.G."/>
            <person name="Jerlstrom-Hultqvist J."/>
        </authorList>
    </citation>
    <scope>NUCLEOTIDE SEQUENCE [LARGE SCALE GENOMIC DNA]</scope>
    <source>
        <strain evidence="4 5">Roberts-Thomson</strain>
    </source>
</reference>
<keyword evidence="2" id="KW-0812">Transmembrane</keyword>
<dbReference type="Gene3D" id="3.90.70.10">
    <property type="entry name" value="Cysteine proteinases"/>
    <property type="match status" value="1"/>
</dbReference>
<gene>
    <name evidence="4" type="ORF">GMRT_12624</name>
</gene>
<feature type="domain" description="Peptidase C1A papain C-terminal" evidence="3">
    <location>
        <begin position="66"/>
        <end position="328"/>
    </location>
</feature>
<dbReference type="AlphaFoldDB" id="A0A4Z1SRH4"/>
<dbReference type="SUPFAM" id="SSF54001">
    <property type="entry name" value="Cysteine proteinases"/>
    <property type="match status" value="1"/>
</dbReference>
<evidence type="ECO:0000313" key="5">
    <source>
        <dbReference type="Proteomes" id="UP000315496"/>
    </source>
</evidence>
<dbReference type="Proteomes" id="UP000315496">
    <property type="component" value="Chromosome 2"/>
</dbReference>
<dbReference type="VEuPathDB" id="GiardiaDB:GMRT_12624"/>
<dbReference type="InterPro" id="IPR013128">
    <property type="entry name" value="Peptidase_C1A"/>
</dbReference>
<dbReference type="PANTHER" id="PTHR12411">
    <property type="entry name" value="CYSTEINE PROTEASE FAMILY C1-RELATED"/>
    <property type="match status" value="1"/>
</dbReference>
<evidence type="ECO:0000256" key="2">
    <source>
        <dbReference type="SAM" id="Phobius"/>
    </source>
</evidence>
<dbReference type="Pfam" id="PF00112">
    <property type="entry name" value="Peptidase_C1"/>
    <property type="match status" value="1"/>
</dbReference>
<dbReference type="GO" id="GO:0006508">
    <property type="term" value="P:proteolysis"/>
    <property type="evidence" value="ECO:0007669"/>
    <property type="project" value="InterPro"/>
</dbReference>
<evidence type="ECO:0000313" key="4">
    <source>
        <dbReference type="EMBL" id="TNJ28492.1"/>
    </source>
</evidence>
<accession>A0A4Z1SRH4</accession>
<keyword evidence="2" id="KW-0472">Membrane</keyword>
<dbReference type="GO" id="GO:0008234">
    <property type="term" value="F:cysteine-type peptidase activity"/>
    <property type="evidence" value="ECO:0007669"/>
    <property type="project" value="InterPro"/>
</dbReference>
<name>A0A4Z1SRH4_GIAMU</name>
<dbReference type="InterPro" id="IPR039417">
    <property type="entry name" value="Peptidase_C1A_papain-like"/>
</dbReference>
<evidence type="ECO:0000256" key="1">
    <source>
        <dbReference type="ARBA" id="ARBA00008455"/>
    </source>
</evidence>
<dbReference type="OrthoDB" id="10252004at2759"/>
<dbReference type="InterPro" id="IPR000668">
    <property type="entry name" value="Peptidase_C1A_C"/>
</dbReference>
<proteinExistence type="inferred from homology"/>
<dbReference type="SMART" id="SM00645">
    <property type="entry name" value="Pept_C1"/>
    <property type="match status" value="1"/>
</dbReference>
<sequence length="451" mass="49890">MFLAIIALVVGRYIPLSLENVTIVSTKGLIRQAARLFYNLHERYNDMHECQSVYLLEDPLGRLANIPASFDLREVGLQSPVKDQGRCGSCWAFGTSAAAEAVIMASRSNYTGTPVEPFFGGVLTNVSEQFILNSSKFGVNNFCEGGNFVYALFDLAHGHYDTLEVAEHFPYESASITQNPKEIVRPTPLLPAKAYLNPFLTASVSSLCKANVVHIFQDARKSFDAKTISVIKSYIARGIPVVGAMYTQSNGLLGSDAFSRYSGGVFHQECVTYGADHQIVFVGYGKHKGVDVWVIRNSWGESWGIYGYAYIPIGRNTMCSEHTAYAAIPQAHDSLRTRDFNFILVDRDSILALGKEYVRPDEYFDYYDSRLTRGENGLDPDDAPYDNDGLDGKNAPMDKNNALYISLITIGVIMGVALLAVLIAFCVIRARFHRLARLQRAPTGTLYNITG</sequence>
<keyword evidence="2" id="KW-1133">Transmembrane helix</keyword>
<dbReference type="PROSITE" id="PS00139">
    <property type="entry name" value="THIOL_PROTEASE_CYS"/>
    <property type="match status" value="1"/>
</dbReference>
<comment type="caution">
    <text evidence="4">The sequence shown here is derived from an EMBL/GenBank/DDBJ whole genome shotgun (WGS) entry which is preliminary data.</text>
</comment>
<dbReference type="EMBL" id="VDLU01000002">
    <property type="protein sequence ID" value="TNJ28492.1"/>
    <property type="molecule type" value="Genomic_DNA"/>
</dbReference>
<protein>
    <submittedName>
        <fullName evidence="4">Cathepsin L</fullName>
    </submittedName>
</protein>
<evidence type="ECO:0000259" key="3">
    <source>
        <dbReference type="SMART" id="SM00645"/>
    </source>
</evidence>
<dbReference type="InterPro" id="IPR000169">
    <property type="entry name" value="Pept_cys_AS"/>
</dbReference>
<comment type="similarity">
    <text evidence="1">Belongs to the peptidase C1 family.</text>
</comment>
<keyword evidence="5" id="KW-1185">Reference proteome</keyword>
<feature type="transmembrane region" description="Helical" evidence="2">
    <location>
        <begin position="403"/>
        <end position="428"/>
    </location>
</feature>
<organism evidence="4 5">
    <name type="scientific">Giardia muris</name>
    <dbReference type="NCBI Taxonomy" id="5742"/>
    <lineage>
        <taxon>Eukaryota</taxon>
        <taxon>Metamonada</taxon>
        <taxon>Diplomonadida</taxon>
        <taxon>Hexamitidae</taxon>
        <taxon>Giardiinae</taxon>
        <taxon>Giardia</taxon>
    </lineage>
</organism>